<proteinExistence type="inferred from homology"/>
<gene>
    <name evidence="6" type="primary">6040330</name>
    <name evidence="5" type="ORF">CpipJ_CPIJ007933</name>
</gene>
<feature type="signal peptide" evidence="4">
    <location>
        <begin position="1"/>
        <end position="18"/>
    </location>
</feature>
<evidence type="ECO:0000256" key="4">
    <source>
        <dbReference type="SAM" id="SignalP"/>
    </source>
</evidence>
<dbReference type="VEuPathDB" id="VectorBase:CPIJ007933"/>
<dbReference type="AlphaFoldDB" id="B0WM01"/>
<reference evidence="6" key="2">
    <citation type="submission" date="2020-05" db="UniProtKB">
        <authorList>
            <consortium name="EnsemblMetazoa"/>
        </authorList>
    </citation>
    <scope>IDENTIFICATION</scope>
    <source>
        <strain evidence="6">JHB</strain>
    </source>
</reference>
<name>B0WM01_CULQU</name>
<dbReference type="VEuPathDB" id="VectorBase:CQUJHB020318"/>
<keyword evidence="7" id="KW-1185">Reference proteome</keyword>
<keyword evidence="4" id="KW-0732">Signal</keyword>
<dbReference type="SUPFAM" id="SSF47565">
    <property type="entry name" value="Insect pheromone/odorant-binding proteins"/>
    <property type="match status" value="1"/>
</dbReference>
<dbReference type="GO" id="GO:0005549">
    <property type="term" value="F:odorant binding"/>
    <property type="evidence" value="ECO:0007669"/>
    <property type="project" value="InterPro"/>
</dbReference>
<protein>
    <submittedName>
        <fullName evidence="5">Odorant-binding protein</fullName>
    </submittedName>
</protein>
<dbReference type="HOGENOM" id="CLU_148261_1_1_1"/>
<dbReference type="InterPro" id="IPR036728">
    <property type="entry name" value="PBP_GOBP_sf"/>
</dbReference>
<dbReference type="CDD" id="cd23992">
    <property type="entry name" value="PBP_GOBP"/>
    <property type="match status" value="1"/>
</dbReference>
<evidence type="ECO:0000313" key="7">
    <source>
        <dbReference type="Proteomes" id="UP000002320"/>
    </source>
</evidence>
<dbReference type="Pfam" id="PF01395">
    <property type="entry name" value="PBP_GOBP"/>
    <property type="match status" value="1"/>
</dbReference>
<dbReference type="Proteomes" id="UP000002320">
    <property type="component" value="Unassembled WGS sequence"/>
</dbReference>
<dbReference type="EnsemblMetazoa" id="CPIJ007933-RA">
    <property type="protein sequence ID" value="CPIJ007933-PA"/>
    <property type="gene ID" value="CPIJ007933"/>
</dbReference>
<comment type="similarity">
    <text evidence="2">Belongs to the PBP/GOBP family.</text>
</comment>
<dbReference type="InterPro" id="IPR006170">
    <property type="entry name" value="PBP/GOBP"/>
</dbReference>
<feature type="chain" id="PRO_5011408417" evidence="4">
    <location>
        <begin position="19"/>
        <end position="126"/>
    </location>
</feature>
<accession>B0WM01</accession>
<evidence type="ECO:0000256" key="1">
    <source>
        <dbReference type="ARBA" id="ARBA00004613"/>
    </source>
</evidence>
<reference evidence="5" key="1">
    <citation type="submission" date="2007-03" db="EMBL/GenBank/DDBJ databases">
        <title>Annotation of Culex pipiens quinquefasciatus.</title>
        <authorList>
            <consortium name="The Broad Institute Genome Sequencing Platform"/>
            <person name="Atkinson P.W."/>
            <person name="Hemingway J."/>
            <person name="Christensen B.M."/>
            <person name="Higgs S."/>
            <person name="Kodira C."/>
            <person name="Hannick L."/>
            <person name="Megy K."/>
            <person name="O'Leary S."/>
            <person name="Pearson M."/>
            <person name="Haas B.J."/>
            <person name="Mauceli E."/>
            <person name="Wortman J.R."/>
            <person name="Lee N.H."/>
            <person name="Guigo R."/>
            <person name="Stanke M."/>
            <person name="Alvarado L."/>
            <person name="Amedeo P."/>
            <person name="Antoine C.H."/>
            <person name="Arensburger P."/>
            <person name="Bidwell S.L."/>
            <person name="Crawford M."/>
            <person name="Camaro F."/>
            <person name="Devon K."/>
            <person name="Engels R."/>
            <person name="Hammond M."/>
            <person name="Howarth C."/>
            <person name="Koehrsen M."/>
            <person name="Lawson D."/>
            <person name="Montgomery P."/>
            <person name="Nene V."/>
            <person name="Nusbaum C."/>
            <person name="Puiu D."/>
            <person name="Romero-Severson J."/>
            <person name="Severson D.W."/>
            <person name="Shumway M."/>
            <person name="Sisk P."/>
            <person name="Stolte C."/>
            <person name="Zeng Q."/>
            <person name="Eisenstadt E."/>
            <person name="Fraser-Liggett C."/>
            <person name="Strausberg R."/>
            <person name="Galagan J."/>
            <person name="Birren B."/>
            <person name="Collins F.H."/>
        </authorList>
    </citation>
    <scope>NUCLEOTIDE SEQUENCE [LARGE SCALE GENOMIC DNA]</scope>
    <source>
        <strain evidence="5">JHB</strain>
    </source>
</reference>
<comment type="subcellular location">
    <subcellularLocation>
        <location evidence="1">Secreted</location>
    </subcellularLocation>
</comment>
<organism>
    <name type="scientific">Culex quinquefasciatus</name>
    <name type="common">Southern house mosquito</name>
    <name type="synonym">Culex pungens</name>
    <dbReference type="NCBI Taxonomy" id="7176"/>
    <lineage>
        <taxon>Eukaryota</taxon>
        <taxon>Metazoa</taxon>
        <taxon>Ecdysozoa</taxon>
        <taxon>Arthropoda</taxon>
        <taxon>Hexapoda</taxon>
        <taxon>Insecta</taxon>
        <taxon>Pterygota</taxon>
        <taxon>Neoptera</taxon>
        <taxon>Endopterygota</taxon>
        <taxon>Diptera</taxon>
        <taxon>Nematocera</taxon>
        <taxon>Culicoidea</taxon>
        <taxon>Culicidae</taxon>
        <taxon>Culicinae</taxon>
        <taxon>Culicini</taxon>
        <taxon>Culex</taxon>
        <taxon>Culex</taxon>
    </lineage>
</organism>
<evidence type="ECO:0000313" key="6">
    <source>
        <dbReference type="EnsemblMetazoa" id="CPIJ007933-PA"/>
    </source>
</evidence>
<dbReference type="Gene3D" id="1.10.238.20">
    <property type="entry name" value="Pheromone/general odorant binding protein domain"/>
    <property type="match status" value="1"/>
</dbReference>
<dbReference type="OrthoDB" id="6595846at2759"/>
<dbReference type="KEGG" id="cqu:CpipJ_CPIJ007933"/>
<evidence type="ECO:0000256" key="2">
    <source>
        <dbReference type="ARBA" id="ARBA00008098"/>
    </source>
</evidence>
<evidence type="ECO:0000313" key="5">
    <source>
        <dbReference type="EMBL" id="EDS30815.1"/>
    </source>
</evidence>
<dbReference type="GO" id="GO:0005576">
    <property type="term" value="C:extracellular region"/>
    <property type="evidence" value="ECO:0007669"/>
    <property type="project" value="UniProtKB-SubCell"/>
</dbReference>
<dbReference type="EMBL" id="DS231993">
    <property type="protein sequence ID" value="EDS30815.1"/>
    <property type="molecule type" value="Genomic_DNA"/>
</dbReference>
<sequence length="126" mass="13983">MNILSACIISLIFTSAYSMSDHEAFHACVDQEGPSKKDIEVITKFEAPTTRTQKCFYACLFEQTGTSNGHRFDKERYMKRAKELAGNDQRKLSGFQAVAERCDGVENVDRCDLAADILACLKGSSS</sequence>
<keyword evidence="3" id="KW-0964">Secreted</keyword>
<dbReference type="InParanoid" id="B0WM01"/>
<dbReference type="FunCoup" id="B0WM01">
    <property type="interactions" value="13"/>
</dbReference>
<evidence type="ECO:0000256" key="3">
    <source>
        <dbReference type="ARBA" id="ARBA00022525"/>
    </source>
</evidence>